<reference evidence="5" key="1">
    <citation type="journal article" date="2013" name="Stand. Genomic Sci.">
        <title>Genome sequence of the thermophilic fresh-water bacterium Spirochaeta caldaria type strain (H1(T)), reclassification of Spirochaeta caldaria, Spirochaeta stenostrepta, and Spirochaeta zuelzerae in the genus Treponema as Treponema caldaria comb. nov., Treponema stenostrepta comb. nov., and Treponema zuelzerae comb. nov., and emendation of the genus Treponema.</title>
        <authorList>
            <person name="Abt B."/>
            <person name="Goker M."/>
            <person name="Scheuner C."/>
            <person name="Han C."/>
            <person name="Lu M."/>
            <person name="Misra M."/>
            <person name="Lapidus A."/>
            <person name="Nolan M."/>
            <person name="Lucas S."/>
            <person name="Hammon N."/>
            <person name="Deshpande S."/>
            <person name="Cheng J.F."/>
            <person name="Tapia R."/>
            <person name="Goodwin L.A."/>
            <person name="Pitluck S."/>
            <person name="Liolios K."/>
            <person name="Pagani I."/>
            <person name="Ivanova N."/>
            <person name="Mavromatis K."/>
            <person name="Mikhailova N."/>
            <person name="Huntemann M."/>
            <person name="Pati A."/>
            <person name="Chen A."/>
            <person name="Palaniappan K."/>
            <person name="Land M."/>
            <person name="Hauser L."/>
            <person name="Jeffries C.D."/>
            <person name="Rohde M."/>
            <person name="Spring S."/>
            <person name="Gronow S."/>
            <person name="Detter J.C."/>
            <person name="Bristow J."/>
            <person name="Eisen J.A."/>
            <person name="Markowitz V."/>
            <person name="Hugenholtz P."/>
            <person name="Kyrpides N.C."/>
            <person name="Woyke T."/>
            <person name="Klenk H.P."/>
        </authorList>
    </citation>
    <scope>NUCLEOTIDE SEQUENCE</scope>
    <source>
        <strain evidence="5">ATCC 51460 / DSM 7334 / H1</strain>
    </source>
</reference>
<keyword evidence="5" id="KW-1185">Reference proteome</keyword>
<proteinExistence type="predicted"/>
<dbReference type="Pfam" id="PF01551">
    <property type="entry name" value="Peptidase_M23"/>
    <property type="match status" value="1"/>
</dbReference>
<evidence type="ECO:0000256" key="2">
    <source>
        <dbReference type="SAM" id="Phobius"/>
    </source>
</evidence>
<dbReference type="eggNOG" id="COG0739">
    <property type="taxonomic scope" value="Bacteria"/>
</dbReference>
<dbReference type="HOGENOM" id="CLU_029425_2_4_12"/>
<dbReference type="InterPro" id="IPR050570">
    <property type="entry name" value="Cell_wall_metabolism_enzyme"/>
</dbReference>
<dbReference type="AlphaFoldDB" id="F8EWP9"/>
<dbReference type="RefSeq" id="WP_013967525.1">
    <property type="nucleotide sequence ID" value="NC_015732.1"/>
</dbReference>
<dbReference type="CDD" id="cd12797">
    <property type="entry name" value="M23_peptidase"/>
    <property type="match status" value="1"/>
</dbReference>
<dbReference type="InterPro" id="IPR016047">
    <property type="entry name" value="M23ase_b-sheet_dom"/>
</dbReference>
<sequence>MVSVHNYKRIENSIFRKTKSLVVSIAKHITSVIKKLVTLGSRQYTIMLIPHSEKQVFNLHVTVFSLLLVALILAGIIGSFFWYGSVYTDTKGALSIKESKLKEAQANLDQLRDETAQLLKSAKNFEAALSNTLSSLGIAAGSLNSNQNQSLGDLSSFFEVKETAQGTLKEVSEIRRLAGYLSSAAEPVKELGDLLNSQSSLLTDIPSLWPVKGGIGHISMYFGQNENPFTGQWYIHKGVDISTYRQGDPVVASADGQVVTVDYDIGGFGNYIIIKHKHGFYTRYAHLQSFRVQKGQKVQQGQIIGYIGNTGLSTGPHLHYEVHIGSDVVDPLKYLNIRASLAGVKK</sequence>
<dbReference type="EMBL" id="CP002868">
    <property type="protein sequence ID" value="AEJ18212.1"/>
    <property type="molecule type" value="Genomic_DNA"/>
</dbReference>
<dbReference type="STRING" id="744872.Spica_0040"/>
<protein>
    <submittedName>
        <fullName evidence="4">Peptidase M23</fullName>
    </submittedName>
</protein>
<keyword evidence="2" id="KW-0472">Membrane</keyword>
<evidence type="ECO:0000256" key="1">
    <source>
        <dbReference type="SAM" id="Coils"/>
    </source>
</evidence>
<dbReference type="GO" id="GO:0004222">
    <property type="term" value="F:metalloendopeptidase activity"/>
    <property type="evidence" value="ECO:0007669"/>
    <property type="project" value="TreeGrafter"/>
</dbReference>
<dbReference type="Proteomes" id="UP000000503">
    <property type="component" value="Chromosome"/>
</dbReference>
<dbReference type="InterPro" id="IPR011055">
    <property type="entry name" value="Dup_hybrid_motif"/>
</dbReference>
<organism evidence="4 5">
    <name type="scientific">Gracilinema caldarium (strain ATCC 51460 / DSM 7334 / H1)</name>
    <name type="common">Treponema caldarium</name>
    <dbReference type="NCBI Taxonomy" id="744872"/>
    <lineage>
        <taxon>Bacteria</taxon>
        <taxon>Pseudomonadati</taxon>
        <taxon>Spirochaetota</taxon>
        <taxon>Spirochaetia</taxon>
        <taxon>Spirochaetales</taxon>
        <taxon>Breznakiellaceae</taxon>
        <taxon>Gracilinema</taxon>
    </lineage>
</organism>
<keyword evidence="1" id="KW-0175">Coiled coil</keyword>
<dbReference type="KEGG" id="scd:Spica_0040"/>
<evidence type="ECO:0000313" key="4">
    <source>
        <dbReference type="EMBL" id="AEJ18212.1"/>
    </source>
</evidence>
<feature type="domain" description="M23ase beta-sheet core" evidence="3">
    <location>
        <begin position="235"/>
        <end position="331"/>
    </location>
</feature>
<keyword evidence="2" id="KW-1133">Transmembrane helix</keyword>
<feature type="coiled-coil region" evidence="1">
    <location>
        <begin position="94"/>
        <end position="128"/>
    </location>
</feature>
<accession>F8EWP9</accession>
<dbReference type="PANTHER" id="PTHR21666">
    <property type="entry name" value="PEPTIDASE-RELATED"/>
    <property type="match status" value="1"/>
</dbReference>
<dbReference type="Gene3D" id="2.70.70.10">
    <property type="entry name" value="Glucose Permease (Domain IIA)"/>
    <property type="match status" value="1"/>
</dbReference>
<evidence type="ECO:0000313" key="5">
    <source>
        <dbReference type="Proteomes" id="UP000000503"/>
    </source>
</evidence>
<gene>
    <name evidence="4" type="ordered locus">Spica_0040</name>
</gene>
<dbReference type="SUPFAM" id="SSF51261">
    <property type="entry name" value="Duplicated hybrid motif"/>
    <property type="match status" value="1"/>
</dbReference>
<evidence type="ECO:0000259" key="3">
    <source>
        <dbReference type="Pfam" id="PF01551"/>
    </source>
</evidence>
<name>F8EWP9_GRAC1</name>
<feature type="transmembrane region" description="Helical" evidence="2">
    <location>
        <begin position="57"/>
        <end position="83"/>
    </location>
</feature>
<dbReference type="PANTHER" id="PTHR21666:SF285">
    <property type="entry name" value="M23 FAMILY METALLOPEPTIDASE"/>
    <property type="match status" value="1"/>
</dbReference>
<keyword evidence="2" id="KW-0812">Transmembrane</keyword>